<feature type="transmembrane region" description="Helical" evidence="6">
    <location>
        <begin position="74"/>
        <end position="95"/>
    </location>
</feature>
<feature type="transmembrane region" description="Helical" evidence="6">
    <location>
        <begin position="294"/>
        <end position="315"/>
    </location>
</feature>
<dbReference type="InterPro" id="IPR036259">
    <property type="entry name" value="MFS_trans_sf"/>
</dbReference>
<feature type="transmembrane region" description="Helical" evidence="6">
    <location>
        <begin position="36"/>
        <end position="54"/>
    </location>
</feature>
<dbReference type="Gene3D" id="1.20.1250.20">
    <property type="entry name" value="MFS general substrate transporter like domains"/>
    <property type="match status" value="2"/>
</dbReference>
<evidence type="ECO:0000259" key="7">
    <source>
        <dbReference type="PROSITE" id="PS50850"/>
    </source>
</evidence>
<feature type="transmembrane region" description="Helical" evidence="6">
    <location>
        <begin position="327"/>
        <end position="344"/>
    </location>
</feature>
<dbReference type="InterPro" id="IPR051337">
    <property type="entry name" value="OPA_Antiporter"/>
</dbReference>
<name>A0ABR2GZD8_9EUKA</name>
<feature type="transmembrane region" description="Helical" evidence="6">
    <location>
        <begin position="430"/>
        <end position="450"/>
    </location>
</feature>
<feature type="transmembrane region" description="Helical" evidence="6">
    <location>
        <begin position="255"/>
        <end position="274"/>
    </location>
</feature>
<evidence type="ECO:0000256" key="4">
    <source>
        <dbReference type="ARBA" id="ARBA00022989"/>
    </source>
</evidence>
<dbReference type="PIRSF" id="PIRSF002808">
    <property type="entry name" value="Hexose_phosphate_transp"/>
    <property type="match status" value="1"/>
</dbReference>
<feature type="transmembrane region" description="Helical" evidence="6">
    <location>
        <begin position="189"/>
        <end position="212"/>
    </location>
</feature>
<gene>
    <name evidence="8" type="ORF">M9Y10_032448</name>
</gene>
<reference evidence="8 9" key="1">
    <citation type="submission" date="2024-04" db="EMBL/GenBank/DDBJ databases">
        <title>Tritrichomonas musculus Genome.</title>
        <authorList>
            <person name="Alves-Ferreira E."/>
            <person name="Grigg M."/>
            <person name="Lorenzi H."/>
            <person name="Galac M."/>
        </authorList>
    </citation>
    <scope>NUCLEOTIDE SEQUENCE [LARGE SCALE GENOMIC DNA]</scope>
    <source>
        <strain evidence="8 9">EAF2021</strain>
    </source>
</reference>
<protein>
    <recommendedName>
        <fullName evidence="7">Major facilitator superfamily (MFS) profile domain-containing protein</fullName>
    </recommendedName>
</protein>
<dbReference type="EMBL" id="JAPFFF010000053">
    <property type="protein sequence ID" value="KAK8838986.1"/>
    <property type="molecule type" value="Genomic_DNA"/>
</dbReference>
<evidence type="ECO:0000256" key="1">
    <source>
        <dbReference type="ARBA" id="ARBA00004127"/>
    </source>
</evidence>
<sequence length="470" mass="51621">MQPPNEVLLSFTETSDTLTSNQLISKKKSHFKIKRIFVFVVITLVEILLFFQRACPTVVTDDLSKAYDVPVSQLGIFASMFYYPYALFQPFAGLLSDVMEPAYIISSSVIIAAIGDVICGLSKSIYVGCIGRFIVGMGCGPIYTPCNRIILNWFPLEHYSKILGLFIALAGCGGILAQTPLTLMSNLIGWRWCFHIIAIVSAFFSLLILFFVRGNPVVYGYPAVNESLSSNANDASLQQKYSKLMQNLKTIITNSNFWIGAIFVFFSNGSFYNVTGIWGGPYLKDMLGYDSIKASNALLGLSIGANVGSLINPFISDIICRSKKLTIILLSIIAIICCIPLAFYTSKLSFAIVIILFAVFAMSTNGVISTLFPMCVELFHPAAGSSVGGCLNCFAFLSLIIFMPLTGQILDHFGTLPDNPNVHNPDGFKYGLWVFNICGLSIGVIILLFFRKLQKVELSVETLTTYDPVN</sequence>
<evidence type="ECO:0000256" key="5">
    <source>
        <dbReference type="ARBA" id="ARBA00023136"/>
    </source>
</evidence>
<comment type="subcellular location">
    <subcellularLocation>
        <location evidence="1">Endomembrane system</location>
        <topology evidence="1">Multi-pass membrane protein</topology>
    </subcellularLocation>
</comment>
<keyword evidence="9" id="KW-1185">Reference proteome</keyword>
<accession>A0ABR2GZD8</accession>
<comment type="similarity">
    <text evidence="2">Belongs to the major facilitator superfamily. Organophosphate:Pi antiporter (OPA) (TC 2.A.1.4) family.</text>
</comment>
<keyword evidence="3 6" id="KW-0812">Transmembrane</keyword>
<evidence type="ECO:0000256" key="3">
    <source>
        <dbReference type="ARBA" id="ARBA00022692"/>
    </source>
</evidence>
<dbReference type="InterPro" id="IPR000849">
    <property type="entry name" value="Sugar_P_transporter"/>
</dbReference>
<dbReference type="Proteomes" id="UP001470230">
    <property type="component" value="Unassembled WGS sequence"/>
</dbReference>
<keyword evidence="4 6" id="KW-1133">Transmembrane helix</keyword>
<dbReference type="PANTHER" id="PTHR43826:SF3">
    <property type="entry name" value="GLUCOSE-6-PHOSPHATE EXCHANGER SLC37A4"/>
    <property type="match status" value="1"/>
</dbReference>
<feature type="transmembrane region" description="Helical" evidence="6">
    <location>
        <begin position="387"/>
        <end position="410"/>
    </location>
</feature>
<feature type="transmembrane region" description="Helical" evidence="6">
    <location>
        <begin position="163"/>
        <end position="183"/>
    </location>
</feature>
<keyword evidence="5 6" id="KW-0472">Membrane</keyword>
<evidence type="ECO:0000256" key="6">
    <source>
        <dbReference type="SAM" id="Phobius"/>
    </source>
</evidence>
<dbReference type="Pfam" id="PF07690">
    <property type="entry name" value="MFS_1"/>
    <property type="match status" value="1"/>
</dbReference>
<evidence type="ECO:0000313" key="8">
    <source>
        <dbReference type="EMBL" id="KAK8838986.1"/>
    </source>
</evidence>
<dbReference type="PROSITE" id="PS50850">
    <property type="entry name" value="MFS"/>
    <property type="match status" value="1"/>
</dbReference>
<evidence type="ECO:0000256" key="2">
    <source>
        <dbReference type="ARBA" id="ARBA00009598"/>
    </source>
</evidence>
<feature type="transmembrane region" description="Helical" evidence="6">
    <location>
        <begin position="350"/>
        <end position="375"/>
    </location>
</feature>
<dbReference type="PANTHER" id="PTHR43826">
    <property type="entry name" value="GLUCOSE-6-PHOSPHATE EXCHANGER SLC37A4"/>
    <property type="match status" value="1"/>
</dbReference>
<feature type="domain" description="Major facilitator superfamily (MFS) profile" evidence="7">
    <location>
        <begin position="38"/>
        <end position="455"/>
    </location>
</feature>
<dbReference type="SUPFAM" id="SSF103473">
    <property type="entry name" value="MFS general substrate transporter"/>
    <property type="match status" value="1"/>
</dbReference>
<dbReference type="InterPro" id="IPR011701">
    <property type="entry name" value="MFS"/>
</dbReference>
<comment type="caution">
    <text evidence="8">The sequence shown here is derived from an EMBL/GenBank/DDBJ whole genome shotgun (WGS) entry which is preliminary data.</text>
</comment>
<evidence type="ECO:0000313" key="9">
    <source>
        <dbReference type="Proteomes" id="UP001470230"/>
    </source>
</evidence>
<proteinExistence type="inferred from homology"/>
<dbReference type="InterPro" id="IPR020846">
    <property type="entry name" value="MFS_dom"/>
</dbReference>
<feature type="transmembrane region" description="Helical" evidence="6">
    <location>
        <begin position="102"/>
        <end position="118"/>
    </location>
</feature>
<organism evidence="8 9">
    <name type="scientific">Tritrichomonas musculus</name>
    <dbReference type="NCBI Taxonomy" id="1915356"/>
    <lineage>
        <taxon>Eukaryota</taxon>
        <taxon>Metamonada</taxon>
        <taxon>Parabasalia</taxon>
        <taxon>Tritrichomonadida</taxon>
        <taxon>Tritrichomonadidae</taxon>
        <taxon>Tritrichomonas</taxon>
    </lineage>
</organism>